<dbReference type="InterPro" id="IPR018502">
    <property type="entry name" value="Annexin_repeat"/>
</dbReference>
<dbReference type="InterPro" id="IPR001464">
    <property type="entry name" value="Annexin"/>
</dbReference>
<organism evidence="5">
    <name type="scientific">Chaetoceros debilis</name>
    <dbReference type="NCBI Taxonomy" id="122233"/>
    <lineage>
        <taxon>Eukaryota</taxon>
        <taxon>Sar</taxon>
        <taxon>Stramenopiles</taxon>
        <taxon>Ochrophyta</taxon>
        <taxon>Bacillariophyta</taxon>
        <taxon>Coscinodiscophyceae</taxon>
        <taxon>Chaetocerotophycidae</taxon>
        <taxon>Chaetocerotales</taxon>
        <taxon>Chaetocerotaceae</taxon>
        <taxon>Chaetoceros</taxon>
    </lineage>
</organism>
<dbReference type="GO" id="GO:0005544">
    <property type="term" value="F:calcium-dependent phospholipid binding"/>
    <property type="evidence" value="ECO:0007669"/>
    <property type="project" value="InterPro"/>
</dbReference>
<dbReference type="EMBL" id="HBIO01025450">
    <property type="protein sequence ID" value="CAE0474661.1"/>
    <property type="molecule type" value="Transcribed_RNA"/>
</dbReference>
<evidence type="ECO:0000313" key="4">
    <source>
        <dbReference type="EMBL" id="CAE0474661.1"/>
    </source>
</evidence>
<keyword evidence="2" id="KW-0677">Repeat</keyword>
<dbReference type="SUPFAM" id="SSF47874">
    <property type="entry name" value="Annexin"/>
    <property type="match status" value="1"/>
</dbReference>
<dbReference type="InterPro" id="IPR037104">
    <property type="entry name" value="Annexin_sf"/>
</dbReference>
<gene>
    <name evidence="4" type="ORF">CDEB00056_LOCUS19514</name>
    <name evidence="5" type="ORF">CDEB00056_LOCUS19515</name>
    <name evidence="6" type="ORF">CDEB00056_LOCUS19520</name>
</gene>
<dbReference type="GO" id="GO:0005509">
    <property type="term" value="F:calcium ion binding"/>
    <property type="evidence" value="ECO:0007669"/>
    <property type="project" value="InterPro"/>
</dbReference>
<keyword evidence="3" id="KW-0041">Annexin</keyword>
<name>A0A6S8YBK3_9STRA</name>
<comment type="similarity">
    <text evidence="1">Belongs to the annexin family.</text>
</comment>
<dbReference type="PANTHER" id="PTHR10502">
    <property type="entry name" value="ANNEXIN"/>
    <property type="match status" value="1"/>
</dbReference>
<dbReference type="EMBL" id="HBIO01025451">
    <property type="protein sequence ID" value="CAE0474662.1"/>
    <property type="molecule type" value="Transcribed_RNA"/>
</dbReference>
<evidence type="ECO:0000256" key="1">
    <source>
        <dbReference type="ARBA" id="ARBA00007831"/>
    </source>
</evidence>
<evidence type="ECO:0000256" key="2">
    <source>
        <dbReference type="ARBA" id="ARBA00022737"/>
    </source>
</evidence>
<dbReference type="GO" id="GO:0001786">
    <property type="term" value="F:phosphatidylserine binding"/>
    <property type="evidence" value="ECO:0007669"/>
    <property type="project" value="TreeGrafter"/>
</dbReference>
<reference evidence="5" key="1">
    <citation type="submission" date="2021-01" db="EMBL/GenBank/DDBJ databases">
        <authorList>
            <person name="Corre E."/>
            <person name="Pelletier E."/>
            <person name="Niang G."/>
            <person name="Scheremetjew M."/>
            <person name="Finn R."/>
            <person name="Kale V."/>
            <person name="Holt S."/>
            <person name="Cochrane G."/>
            <person name="Meng A."/>
            <person name="Brown T."/>
            <person name="Cohen L."/>
        </authorList>
    </citation>
    <scope>NUCLEOTIDE SEQUENCE</scope>
    <source>
        <strain evidence="5">MM31A-1</strain>
    </source>
</reference>
<evidence type="ECO:0000256" key="3">
    <source>
        <dbReference type="ARBA" id="ARBA00023216"/>
    </source>
</evidence>
<proteinExistence type="inferred from homology"/>
<dbReference type="PROSITE" id="PS51897">
    <property type="entry name" value="ANNEXIN_2"/>
    <property type="match status" value="3"/>
</dbReference>
<dbReference type="PRINTS" id="PR00196">
    <property type="entry name" value="ANNEXIN"/>
</dbReference>
<protein>
    <recommendedName>
        <fullName evidence="7">Annexin</fullName>
    </recommendedName>
</protein>
<evidence type="ECO:0008006" key="7">
    <source>
        <dbReference type="Google" id="ProtNLM"/>
    </source>
</evidence>
<dbReference type="EMBL" id="HBIO01025457">
    <property type="protein sequence ID" value="CAE0474667.1"/>
    <property type="molecule type" value="Transcribed_RNA"/>
</dbReference>
<dbReference type="AlphaFoldDB" id="A0A6S8YBK3"/>
<dbReference type="SMART" id="SM00335">
    <property type="entry name" value="ANX"/>
    <property type="match status" value="4"/>
</dbReference>
<dbReference type="PANTHER" id="PTHR10502:SF102">
    <property type="entry name" value="ANNEXIN B11"/>
    <property type="match status" value="1"/>
</dbReference>
<evidence type="ECO:0000313" key="6">
    <source>
        <dbReference type="EMBL" id="CAE0474667.1"/>
    </source>
</evidence>
<dbReference type="GO" id="GO:0005886">
    <property type="term" value="C:plasma membrane"/>
    <property type="evidence" value="ECO:0007669"/>
    <property type="project" value="TreeGrafter"/>
</dbReference>
<dbReference type="GO" id="GO:0005737">
    <property type="term" value="C:cytoplasm"/>
    <property type="evidence" value="ECO:0007669"/>
    <property type="project" value="TreeGrafter"/>
</dbReference>
<sequence length="339" mass="38078">MSASNEEFVSIDIYPELMFEEDLTPDCGVEIDDVCEQIKTAVKGWGSDEGGLIDALGSTTPEDRLKIAIRYKDIYDKELKDVLKKETSGDFGQAMKYLSLDPVRAECAMIKDACKGIGSHATLLHTILVGRSNRDMELLKKTYYKYYTKDLTGIISSELGGDNWKLASAGLQAAEEPFDPDYHTEEKAEEDAEEIWKNGQGKFFGTDETKLFKTVVLSPPKYLRMINEIYADKYGYTLTKAMEEELGGNARRGAVFAIKMRLKPYEAIAEMVKAACAGIGTDELLLTCCVIRYQDMMGHVNFAHEEMYGKNIQDRVRDECSGDYKKLLLSLMEKVSPES</sequence>
<dbReference type="Pfam" id="PF00191">
    <property type="entry name" value="Annexin"/>
    <property type="match status" value="4"/>
</dbReference>
<accession>A0A6S8YBK3</accession>
<dbReference type="Gene3D" id="1.10.220.10">
    <property type="entry name" value="Annexin"/>
    <property type="match status" value="4"/>
</dbReference>
<evidence type="ECO:0000313" key="5">
    <source>
        <dbReference type="EMBL" id="CAE0474662.1"/>
    </source>
</evidence>